<evidence type="ECO:0000256" key="3">
    <source>
        <dbReference type="ARBA" id="ARBA00022692"/>
    </source>
</evidence>
<proteinExistence type="predicted"/>
<dbReference type="PANTHER" id="PTHR43427">
    <property type="entry name" value="CHLORIDE CHANNEL PROTEIN CLC-E"/>
    <property type="match status" value="1"/>
</dbReference>
<feature type="transmembrane region" description="Helical" evidence="11">
    <location>
        <begin position="80"/>
        <end position="101"/>
    </location>
</feature>
<keyword evidence="7" id="KW-0869">Chloride channel</keyword>
<evidence type="ECO:0000313" key="12">
    <source>
        <dbReference type="EMBL" id="PAU81602.1"/>
    </source>
</evidence>
<evidence type="ECO:0000256" key="11">
    <source>
        <dbReference type="SAM" id="Phobius"/>
    </source>
</evidence>
<dbReference type="GO" id="GO:0034707">
    <property type="term" value="C:chloride channel complex"/>
    <property type="evidence" value="ECO:0007669"/>
    <property type="project" value="UniProtKB-KW"/>
</dbReference>
<evidence type="ECO:0000256" key="1">
    <source>
        <dbReference type="ARBA" id="ARBA00004141"/>
    </source>
</evidence>
<dbReference type="EMBL" id="NSKD01000001">
    <property type="protein sequence ID" value="PAU81602.1"/>
    <property type="molecule type" value="Genomic_DNA"/>
</dbReference>
<feature type="transmembrane region" description="Helical" evidence="11">
    <location>
        <begin position="430"/>
        <end position="449"/>
    </location>
</feature>
<dbReference type="PANTHER" id="PTHR43427:SF6">
    <property type="entry name" value="CHLORIDE CHANNEL PROTEIN CLC-E"/>
    <property type="match status" value="1"/>
</dbReference>
<keyword evidence="5" id="KW-0406">Ion transport</keyword>
<sequence length="604" mass="64259">MVSMSQTTNNQTEGAATAPIEGASPNQPLNASIMLILAVGVGIFGGFSAIAFKAIIGFFRNLFFYGELSLAFQPDIHIAPSTWGAGVILVPVVGAIIVNWITERFAPETRGHGVPEVMNAIYFSQGRIRPSVVIAKALTSAVSIGSGGSVGREGPIVQIGSAFGSSLGQLITMPARQRVVLVGAGAAAAVAATFNAPIGGLAFAMELMLVSISARTVTVVAIATVTATYIGRFYSGLHPSFDVPELVVFENHLVGFYSLFACIPLGALIGVISSGFIRSIYSFEDWFEYRFTNSYVRHVSGMAVVGVMLYGFIVYTGQYHIGGVGYPTILDVLRSILSDPLFLALLFLGKWLATALTLGSGASGGVFAPSLFLGAIFGALFGNLVLMVFPASGVDPVVLAIAGMGGMIAGTTGAVLTAVIMVFELTGDYAAMLPIIATVSFAYAVRSAITEESIYTLKLVRRGYSVPHGLQAATSHLHSAGTLMNTEFDLIDVQLLRQWEATHTPERAPRYAIAVDNDTIDGVVHENLHLLSAPENTDWTIDRNFLRVTSETSWSKLMRSMHASNCEVVLVMHDDNSQRATDVLGVITPREISLASKEDAYLMH</sequence>
<protein>
    <submittedName>
        <fullName evidence="12">Cl-channel, voltage gated</fullName>
    </submittedName>
</protein>
<keyword evidence="13" id="KW-1185">Reference proteome</keyword>
<evidence type="ECO:0000256" key="6">
    <source>
        <dbReference type="ARBA" id="ARBA00023136"/>
    </source>
</evidence>
<reference evidence="12 13" key="1">
    <citation type="submission" date="2017-08" db="EMBL/GenBank/DDBJ databases">
        <title>Halovibrio sewagensis sp. nov., isolated from wastewater of high salinity.</title>
        <authorList>
            <person name="Dong X."/>
            <person name="Zhang G."/>
        </authorList>
    </citation>
    <scope>NUCLEOTIDE SEQUENCE [LARGE SCALE GENOMIC DNA]</scope>
    <source>
        <strain evidence="12 13">YL5-2</strain>
    </source>
</reference>
<dbReference type="Gene3D" id="1.10.3080.10">
    <property type="entry name" value="Clc chloride channel"/>
    <property type="match status" value="1"/>
</dbReference>
<evidence type="ECO:0000256" key="5">
    <source>
        <dbReference type="ARBA" id="ARBA00023065"/>
    </source>
</evidence>
<organism evidence="12 13">
    <name type="scientific">Halovibrio salipaludis</name>
    <dbReference type="NCBI Taxonomy" id="2032626"/>
    <lineage>
        <taxon>Bacteria</taxon>
        <taxon>Pseudomonadati</taxon>
        <taxon>Pseudomonadota</taxon>
        <taxon>Gammaproteobacteria</taxon>
        <taxon>Oceanospirillales</taxon>
        <taxon>Halomonadaceae</taxon>
        <taxon>Halovibrio</taxon>
    </lineage>
</organism>
<dbReference type="GO" id="GO:0005254">
    <property type="term" value="F:chloride channel activity"/>
    <property type="evidence" value="ECO:0007669"/>
    <property type="project" value="UniProtKB-KW"/>
</dbReference>
<feature type="transmembrane region" description="Helical" evidence="11">
    <location>
        <begin position="397"/>
        <end position="423"/>
    </location>
</feature>
<evidence type="ECO:0000256" key="7">
    <source>
        <dbReference type="ARBA" id="ARBA00023173"/>
    </source>
</evidence>
<comment type="caution">
    <text evidence="12">The sequence shown here is derived from an EMBL/GenBank/DDBJ whole genome shotgun (WGS) entry which is preliminary data.</text>
</comment>
<dbReference type="AlphaFoldDB" id="A0A2A2FAE4"/>
<dbReference type="InterPro" id="IPR001807">
    <property type="entry name" value="ClC"/>
</dbReference>
<feature type="transmembrane region" description="Helical" evidence="11">
    <location>
        <begin position="33"/>
        <end position="59"/>
    </location>
</feature>
<dbReference type="Pfam" id="PF00654">
    <property type="entry name" value="Voltage_CLC"/>
    <property type="match status" value="1"/>
</dbReference>
<accession>A0A2A2FAE4</accession>
<dbReference type="Proteomes" id="UP000218896">
    <property type="component" value="Unassembled WGS sequence"/>
</dbReference>
<feature type="transmembrane region" description="Helical" evidence="11">
    <location>
        <begin position="371"/>
        <end position="391"/>
    </location>
</feature>
<keyword evidence="2" id="KW-0813">Transport</keyword>
<dbReference type="CDD" id="cd00400">
    <property type="entry name" value="Voltage_gated_ClC"/>
    <property type="match status" value="1"/>
</dbReference>
<dbReference type="OrthoDB" id="9767361at2"/>
<feature type="transmembrane region" description="Helical" evidence="11">
    <location>
        <begin position="254"/>
        <end position="277"/>
    </location>
</feature>
<keyword evidence="4 11" id="KW-1133">Transmembrane helix</keyword>
<dbReference type="PRINTS" id="PR00762">
    <property type="entry name" value="CLCHANNEL"/>
</dbReference>
<feature type="transmembrane region" description="Helical" evidence="11">
    <location>
        <begin position="179"/>
        <end position="204"/>
    </location>
</feature>
<evidence type="ECO:0000256" key="10">
    <source>
        <dbReference type="SAM" id="MobiDB-lite"/>
    </source>
</evidence>
<comment type="subcellular location">
    <subcellularLocation>
        <location evidence="1">Membrane</location>
        <topology evidence="1">Multi-pass membrane protein</topology>
    </subcellularLocation>
</comment>
<gene>
    <name evidence="12" type="ORF">CK501_00140</name>
</gene>
<keyword evidence="6 11" id="KW-0472">Membrane</keyword>
<feature type="transmembrane region" description="Helical" evidence="11">
    <location>
        <begin position="341"/>
        <end position="359"/>
    </location>
</feature>
<keyword evidence="3 11" id="KW-0812">Transmembrane</keyword>
<evidence type="ECO:0000256" key="8">
    <source>
        <dbReference type="ARBA" id="ARBA00023214"/>
    </source>
</evidence>
<keyword evidence="8" id="KW-0868">Chloride</keyword>
<dbReference type="SUPFAM" id="SSF81340">
    <property type="entry name" value="Clc chloride channel"/>
    <property type="match status" value="1"/>
</dbReference>
<evidence type="ECO:0000256" key="2">
    <source>
        <dbReference type="ARBA" id="ARBA00022448"/>
    </source>
</evidence>
<evidence type="ECO:0000256" key="4">
    <source>
        <dbReference type="ARBA" id="ARBA00022989"/>
    </source>
</evidence>
<feature type="region of interest" description="Disordered" evidence="10">
    <location>
        <begin position="1"/>
        <end position="21"/>
    </location>
</feature>
<evidence type="ECO:0000256" key="9">
    <source>
        <dbReference type="ARBA" id="ARBA00023303"/>
    </source>
</evidence>
<evidence type="ECO:0000313" key="13">
    <source>
        <dbReference type="Proteomes" id="UP000218896"/>
    </source>
</evidence>
<feature type="compositionally biased region" description="Polar residues" evidence="10">
    <location>
        <begin position="1"/>
        <end position="14"/>
    </location>
</feature>
<feature type="transmembrane region" description="Helical" evidence="11">
    <location>
        <begin position="298"/>
        <end position="321"/>
    </location>
</feature>
<dbReference type="InterPro" id="IPR050368">
    <property type="entry name" value="ClC-type_chloride_channel"/>
</dbReference>
<name>A0A2A2FAE4_9GAMM</name>
<dbReference type="InterPro" id="IPR014743">
    <property type="entry name" value="Cl-channel_core"/>
</dbReference>
<keyword evidence="9" id="KW-0407">Ion channel</keyword>